<comment type="caution">
    <text evidence="3">The sequence shown here is derived from an EMBL/GenBank/DDBJ whole genome shotgun (WGS) entry which is preliminary data.</text>
</comment>
<accession>A0A7D8UZR3</accession>
<dbReference type="PANTHER" id="PTHR12100">
    <property type="entry name" value="SEC10"/>
    <property type="match status" value="1"/>
</dbReference>
<evidence type="ECO:0000313" key="3">
    <source>
        <dbReference type="EMBL" id="TXT05991.1"/>
    </source>
</evidence>
<reference evidence="3 4" key="1">
    <citation type="journal article" date="2019" name="PLoS Genet.">
        <title>Convergent evolution of linked mating-type loci in basidiomycete fungi.</title>
        <authorList>
            <person name="Sun S."/>
            <person name="Coelho M.A."/>
            <person name="Heitman J."/>
            <person name="Nowrousian M."/>
        </authorList>
    </citation>
    <scope>NUCLEOTIDE SEQUENCE [LARGE SCALE GENOMIC DNA]</scope>
    <source>
        <strain evidence="3 4">CBS 4282</strain>
    </source>
</reference>
<dbReference type="InterPro" id="IPR009976">
    <property type="entry name" value="Sec10-like"/>
</dbReference>
<dbReference type="Pfam" id="PF07393">
    <property type="entry name" value="Sec10_HB"/>
    <property type="match status" value="1"/>
</dbReference>
<evidence type="ECO:0000313" key="4">
    <source>
        <dbReference type="Proteomes" id="UP000473826"/>
    </source>
</evidence>
<name>A0A7D8UZR3_VANHU</name>
<proteinExistence type="predicted"/>
<dbReference type="GO" id="GO:0006893">
    <property type="term" value="P:Golgi to plasma membrane transport"/>
    <property type="evidence" value="ECO:0007669"/>
    <property type="project" value="TreeGrafter"/>
</dbReference>
<dbReference type="InterPro" id="IPR048627">
    <property type="entry name" value="Sec10_HB"/>
</dbReference>
<feature type="compositionally biased region" description="Polar residues" evidence="1">
    <location>
        <begin position="120"/>
        <end position="143"/>
    </location>
</feature>
<dbReference type="SUPFAM" id="SSF81383">
    <property type="entry name" value="F-box domain"/>
    <property type="match status" value="1"/>
</dbReference>
<dbReference type="PANTHER" id="PTHR12100:SF1">
    <property type="entry name" value="RECYCLIN-1"/>
    <property type="match status" value="1"/>
</dbReference>
<dbReference type="Proteomes" id="UP000473826">
    <property type="component" value="Unassembled WGS sequence"/>
</dbReference>
<dbReference type="EMBL" id="QKWK01000011">
    <property type="protein sequence ID" value="TXT05991.1"/>
    <property type="molecule type" value="Genomic_DNA"/>
</dbReference>
<feature type="domain" description="Exocyst complex component Sec10-like alpha-helical bundle" evidence="2">
    <location>
        <begin position="278"/>
        <end position="737"/>
    </location>
</feature>
<dbReference type="GO" id="GO:0006887">
    <property type="term" value="P:exocytosis"/>
    <property type="evidence" value="ECO:0007669"/>
    <property type="project" value="TreeGrafter"/>
</dbReference>
<evidence type="ECO:0000256" key="1">
    <source>
        <dbReference type="SAM" id="MobiDB-lite"/>
    </source>
</evidence>
<protein>
    <recommendedName>
        <fullName evidence="2">Exocyst complex component Sec10-like alpha-helical bundle domain-containing protein</fullName>
    </recommendedName>
</protein>
<dbReference type="OrthoDB" id="5554140at2759"/>
<evidence type="ECO:0000259" key="2">
    <source>
        <dbReference type="Pfam" id="PF07393"/>
    </source>
</evidence>
<gene>
    <name evidence="3" type="ORF">VHUM_03752</name>
</gene>
<dbReference type="GO" id="GO:0000145">
    <property type="term" value="C:exocyst"/>
    <property type="evidence" value="ECO:0007669"/>
    <property type="project" value="TreeGrafter"/>
</dbReference>
<dbReference type="InterPro" id="IPR036047">
    <property type="entry name" value="F-box-like_dom_sf"/>
</dbReference>
<organism evidence="3 4">
    <name type="scientific">Vanrija humicola</name>
    <name type="common">Yeast</name>
    <name type="synonym">Cryptococcus humicola</name>
    <dbReference type="NCBI Taxonomy" id="5417"/>
    <lineage>
        <taxon>Eukaryota</taxon>
        <taxon>Fungi</taxon>
        <taxon>Dikarya</taxon>
        <taxon>Basidiomycota</taxon>
        <taxon>Agaricomycotina</taxon>
        <taxon>Tremellomycetes</taxon>
        <taxon>Trichosporonales</taxon>
        <taxon>Trichosporonaceae</taxon>
        <taxon>Vanrija</taxon>
    </lineage>
</organism>
<keyword evidence="4" id="KW-1185">Reference proteome</keyword>
<dbReference type="AlphaFoldDB" id="A0A7D8UZR3"/>
<sequence>MDKWAPLAPSKPGGSSSTASAVFSGFGVLKPSKAGPSTSAAARARAGLAGPRIGRWPEDIVTRIVGFLPVHAIPNVARGSRALARVVRDEETWRARCAVLGITEVDKEKEPPAHARKTSNAKPRTSMSKTRPSFSSPKASTTAIADDDFGDFGEGNDTFEDVEFGDFAAISPPAKGEKSLLDFDDVPLPSRPAAGARSTGFFALAPSAGPAAPSTGPGAWYNTYKRKHVELVPLCLHLRSSPSPSATLSLLFPPDAKTGLPPSLEAQGELLLVLLRFLSPRLQPLPDWGFLRQSLLAAADRFDSTCLVAFETADSRKDEAGMHTAAEASWRVWDAGGGERSEWECGRVWVEKREVFYDTAKWDASENIIKVPDPTGTALVKQLDFTPMDAFMNHVLESFRIDAETAVRVFPAGARVVHSFAERLADEVIGEYIQTLLGQTRVMSPDLFLRATAASFIQAWKLVDVSAEVLGDKQTETPPSMIETVVYNMFESHMDEYLDEETEWVKTALDGICNAWDAELGTTTRMKKTSHGSAQPQFLTASNPDQVKRNVLAGFRDVLLLPVTIVPRAVTFGATAIAAGGAQAVSGLSMLNPQKWAASTTSTTAEKIGTKGKVVNGEAIFDVSVPGPDDEVEERDEIDELSEKTASALTVPLPASVAPSNGATPEPGAKDDFDRLQLLVSLDTALELIHADRESLKRTETFGKYPAKTGTKVREAIEEIFILLLKAVGDRHIAPGFRM</sequence>
<feature type="region of interest" description="Disordered" evidence="1">
    <location>
        <begin position="108"/>
        <end position="147"/>
    </location>
</feature>